<dbReference type="PANTHER" id="PTHR12110">
    <property type="entry name" value="HYDROXYPYRUVATE ISOMERASE"/>
    <property type="match status" value="1"/>
</dbReference>
<keyword evidence="3" id="KW-1185">Reference proteome</keyword>
<sequence length="280" mass="29169">MIAGHEVALGVLDFLDIPAPELVRVAADAGFDSISARVTGSRGSVAADLRDDPAALARTLQALEETGVTVLDAEVLRLARTTPPGEAARAIELAAALGARHLLAVNTDLSADECVEELARVCDLADGSGLRVCLEFMRFSATPDLESACRIVETVGHPCAAVLVDALHLHRSGGSAQDVARLAARRPELFPYLQVCGVPPAPSGPIDSDLLLREAVSSRLLPGDGVNDLRALVEALGPAAPLSVEAPVSGDPHLSPAQRARAGAQALSRALDAMRFRPNR</sequence>
<evidence type="ECO:0000313" key="2">
    <source>
        <dbReference type="EMBL" id="GGJ35557.1"/>
    </source>
</evidence>
<dbReference type="InterPro" id="IPR036237">
    <property type="entry name" value="Xyl_isomerase-like_sf"/>
</dbReference>
<evidence type="ECO:0000259" key="1">
    <source>
        <dbReference type="Pfam" id="PF01261"/>
    </source>
</evidence>
<dbReference type="Pfam" id="PF01261">
    <property type="entry name" value="AP_endonuc_2"/>
    <property type="match status" value="1"/>
</dbReference>
<dbReference type="InterPro" id="IPR050312">
    <property type="entry name" value="IolE/XylAMocC-like"/>
</dbReference>
<feature type="domain" description="Xylose isomerase-like TIM barrel" evidence="1">
    <location>
        <begin position="23"/>
        <end position="267"/>
    </location>
</feature>
<dbReference type="PANTHER" id="PTHR12110:SF48">
    <property type="entry name" value="BLL3656 PROTEIN"/>
    <property type="match status" value="1"/>
</dbReference>
<dbReference type="EMBL" id="BMQA01000019">
    <property type="protein sequence ID" value="GGJ35557.1"/>
    <property type="molecule type" value="Genomic_DNA"/>
</dbReference>
<keyword evidence="2" id="KW-0413">Isomerase</keyword>
<dbReference type="GO" id="GO:0016853">
    <property type="term" value="F:isomerase activity"/>
    <property type="evidence" value="ECO:0007669"/>
    <property type="project" value="UniProtKB-KW"/>
</dbReference>
<protein>
    <submittedName>
        <fullName evidence="2">Xylose isomerase</fullName>
    </submittedName>
</protein>
<dbReference type="Gene3D" id="3.20.20.150">
    <property type="entry name" value="Divalent-metal-dependent TIM barrel enzymes"/>
    <property type="match status" value="1"/>
</dbReference>
<comment type="caution">
    <text evidence="2">The sequence shown here is derived from an EMBL/GenBank/DDBJ whole genome shotgun (WGS) entry which is preliminary data.</text>
</comment>
<evidence type="ECO:0000313" key="3">
    <source>
        <dbReference type="Proteomes" id="UP000657574"/>
    </source>
</evidence>
<gene>
    <name evidence="2" type="ORF">GCM10010121_053480</name>
</gene>
<reference evidence="2" key="1">
    <citation type="journal article" date="2014" name="Int. J. Syst. Evol. Microbiol.">
        <title>Complete genome sequence of Corynebacterium casei LMG S-19264T (=DSM 44701T), isolated from a smear-ripened cheese.</title>
        <authorList>
            <consortium name="US DOE Joint Genome Institute (JGI-PGF)"/>
            <person name="Walter F."/>
            <person name="Albersmeier A."/>
            <person name="Kalinowski J."/>
            <person name="Ruckert C."/>
        </authorList>
    </citation>
    <scope>NUCLEOTIDE SEQUENCE</scope>
    <source>
        <strain evidence="2">JCM 3086</strain>
    </source>
</reference>
<name>A0A917L1P1_9ACTN</name>
<dbReference type="AlphaFoldDB" id="A0A917L1P1"/>
<dbReference type="InterPro" id="IPR013022">
    <property type="entry name" value="Xyl_isomerase-like_TIM-brl"/>
</dbReference>
<accession>A0A917L1P1</accession>
<organism evidence="2 3">
    <name type="scientific">Streptomyces brasiliensis</name>
    <dbReference type="NCBI Taxonomy" id="1954"/>
    <lineage>
        <taxon>Bacteria</taxon>
        <taxon>Bacillati</taxon>
        <taxon>Actinomycetota</taxon>
        <taxon>Actinomycetes</taxon>
        <taxon>Kitasatosporales</taxon>
        <taxon>Streptomycetaceae</taxon>
        <taxon>Streptomyces</taxon>
    </lineage>
</organism>
<dbReference type="SUPFAM" id="SSF51658">
    <property type="entry name" value="Xylose isomerase-like"/>
    <property type="match status" value="1"/>
</dbReference>
<dbReference type="Proteomes" id="UP000657574">
    <property type="component" value="Unassembled WGS sequence"/>
</dbReference>
<proteinExistence type="predicted"/>
<reference evidence="2" key="2">
    <citation type="submission" date="2020-09" db="EMBL/GenBank/DDBJ databases">
        <authorList>
            <person name="Sun Q."/>
            <person name="Ohkuma M."/>
        </authorList>
    </citation>
    <scope>NUCLEOTIDE SEQUENCE</scope>
    <source>
        <strain evidence="2">JCM 3086</strain>
    </source>
</reference>